<evidence type="ECO:0000259" key="9">
    <source>
        <dbReference type="Pfam" id="PF21158"/>
    </source>
</evidence>
<dbReference type="Pfam" id="PF00460">
    <property type="entry name" value="Flg_bb_rod"/>
    <property type="match status" value="1"/>
</dbReference>
<evidence type="ECO:0000313" key="11">
    <source>
        <dbReference type="EMBL" id="KJU82230.1"/>
    </source>
</evidence>
<dbReference type="Pfam" id="PF21158">
    <property type="entry name" value="flgK_1st_1"/>
    <property type="match status" value="1"/>
</dbReference>
<keyword evidence="11" id="KW-0966">Cell projection</keyword>
<dbReference type="InterPro" id="IPR053927">
    <property type="entry name" value="FlgK_helical"/>
</dbReference>
<sequence length="636" mass="68381">MSVTALFDIARSAIMTNRTALEVTANNIANVNTPDYSRQDAILQISSPLMTSVGEIGRGVDIADIKRRYDKFIETQLIYEKSNMGRSAMMDDTYSKLEDALNEQTGVGLGGVITDLFNAWQEIATNPGASAQRNLLLTKATELVDKSKEIEKRLTDLAASVDKEIPSVVDNINKLADTIAQLNLKIAETEAGSTHEANNLRDQRTGALKELAELVKFDSFDDEFGRTNVIVGQRNIVSGNIVHPMQGTKTADGKFTVSVGGIDVTDKVTNGRLGALLELKNSDQSGLPFALSNMRRIVGSITNEVNIIQSTGFGLNSTQSDFTLTNNTPIGTTSGGIDSLSISNFTNFVPGDYQIKFTASDKYDVYRNGQLSSSGNTYTGSTISVNGMDIKFSIPPDAPAANDTFYVSAKGQDLFNSYSPTVINFNSTTVGNVSATVFDRGALTYKEYEIRFTGSNTYDLYDIKDKTTVSGTLTAANTLVVDGIQVEFSGTPQSGDIFKLSPIDLAIKSSGVAITDIEKVAAASGSPGLPGDNRNALAVVQLAEFKHATTSSLKNSTFSGFYSAFVVSAGGFSRAAKDNNAFESNLFNELTQRRNSVSAVSLDEEAMNIVRFQKGFEAAARLVSVTDEMLKTLVNL</sequence>
<dbReference type="InterPro" id="IPR001444">
    <property type="entry name" value="Flag_bb_rod_N"/>
</dbReference>
<feature type="domain" description="Flagellar basal-body/hook protein C-terminal" evidence="8">
    <location>
        <begin position="596"/>
        <end position="636"/>
    </location>
</feature>
<evidence type="ECO:0000256" key="6">
    <source>
        <dbReference type="ARBA" id="ARBA00023143"/>
    </source>
</evidence>
<keyword evidence="6" id="KW-0975">Bacterial flagellum</keyword>
<dbReference type="Pfam" id="PF22638">
    <property type="entry name" value="FlgK_D1"/>
    <property type="match status" value="1"/>
</dbReference>
<evidence type="ECO:0000259" key="8">
    <source>
        <dbReference type="Pfam" id="PF06429"/>
    </source>
</evidence>
<comment type="caution">
    <text evidence="11">The sequence shown here is derived from an EMBL/GenBank/DDBJ whole genome shotgun (WGS) entry which is preliminary data.</text>
</comment>
<evidence type="ECO:0000259" key="10">
    <source>
        <dbReference type="Pfam" id="PF22638"/>
    </source>
</evidence>
<organism evidence="11 12">
    <name type="scientific">Candidatus Magnetobacterium bavaricum</name>
    <dbReference type="NCBI Taxonomy" id="29290"/>
    <lineage>
        <taxon>Bacteria</taxon>
        <taxon>Pseudomonadati</taxon>
        <taxon>Nitrospirota</taxon>
        <taxon>Thermodesulfovibrionia</taxon>
        <taxon>Thermodesulfovibrionales</taxon>
        <taxon>Candidatus Magnetobacteriaceae</taxon>
        <taxon>Candidatus Magnetobacterium</taxon>
    </lineage>
</organism>
<evidence type="ECO:0000256" key="1">
    <source>
        <dbReference type="ARBA" id="ARBA00004365"/>
    </source>
</evidence>
<dbReference type="InterPro" id="IPR010930">
    <property type="entry name" value="Flg_bb/hook_C_dom"/>
</dbReference>
<proteinExistence type="inferred from homology"/>
<gene>
    <name evidence="11" type="ORF">MBAV_005580</name>
</gene>
<keyword evidence="11" id="KW-0969">Cilium</keyword>
<dbReference type="GO" id="GO:0044780">
    <property type="term" value="P:bacterial-type flagellum assembly"/>
    <property type="evidence" value="ECO:0007669"/>
    <property type="project" value="InterPro"/>
</dbReference>
<evidence type="ECO:0000256" key="5">
    <source>
        <dbReference type="ARBA" id="ARBA00022525"/>
    </source>
</evidence>
<evidence type="ECO:0000256" key="3">
    <source>
        <dbReference type="ARBA" id="ARBA00009677"/>
    </source>
</evidence>
<accession>A0A0F3GJX4</accession>
<dbReference type="SUPFAM" id="SSF64518">
    <property type="entry name" value="Phase 1 flagellin"/>
    <property type="match status" value="2"/>
</dbReference>
<feature type="domain" description="Flagellar hook-associated protein FlgK helical" evidence="10">
    <location>
        <begin position="95"/>
        <end position="318"/>
    </location>
</feature>
<evidence type="ECO:0000256" key="4">
    <source>
        <dbReference type="ARBA" id="ARBA00016244"/>
    </source>
</evidence>
<dbReference type="Proteomes" id="UP000033423">
    <property type="component" value="Unassembled WGS sequence"/>
</dbReference>
<dbReference type="InterPro" id="IPR002371">
    <property type="entry name" value="FlgK"/>
</dbReference>
<dbReference type="PRINTS" id="PR01005">
    <property type="entry name" value="FLGHOOKAP1"/>
</dbReference>
<dbReference type="GO" id="GO:0005198">
    <property type="term" value="F:structural molecule activity"/>
    <property type="evidence" value="ECO:0007669"/>
    <property type="project" value="InterPro"/>
</dbReference>
<dbReference type="AlphaFoldDB" id="A0A0F3GJX4"/>
<protein>
    <recommendedName>
        <fullName evidence="4">Flagellar hook-associated protein 1</fullName>
    </recommendedName>
</protein>
<dbReference type="InterPro" id="IPR019776">
    <property type="entry name" value="Flagellar_basal_body_rod_CS"/>
</dbReference>
<dbReference type="GO" id="GO:0005576">
    <property type="term" value="C:extracellular region"/>
    <property type="evidence" value="ECO:0007669"/>
    <property type="project" value="UniProtKB-SubCell"/>
</dbReference>
<reference evidence="11 12" key="1">
    <citation type="submission" date="2015-02" db="EMBL/GenBank/DDBJ databases">
        <title>Single-cell genomics of uncultivated deep-branching MTB reveals a conserved set of magnetosome genes.</title>
        <authorList>
            <person name="Kolinko S."/>
            <person name="Richter M."/>
            <person name="Glockner F.O."/>
            <person name="Brachmann A."/>
            <person name="Schuler D."/>
        </authorList>
    </citation>
    <scope>NUCLEOTIDE SEQUENCE [LARGE SCALE GENOMIC DNA]</scope>
    <source>
        <strain evidence="11">TM-1</strain>
    </source>
</reference>
<dbReference type="PROSITE" id="PS00588">
    <property type="entry name" value="FLAGELLA_BB_ROD"/>
    <property type="match status" value="1"/>
</dbReference>
<evidence type="ECO:0000256" key="2">
    <source>
        <dbReference type="ARBA" id="ARBA00004613"/>
    </source>
</evidence>
<feature type="domain" description="Flagellar hook-associated protein 1 D2-like" evidence="9">
    <location>
        <begin position="426"/>
        <end position="502"/>
    </location>
</feature>
<dbReference type="Pfam" id="PF06429">
    <property type="entry name" value="Flg_bbr_C"/>
    <property type="match status" value="1"/>
</dbReference>
<evidence type="ECO:0000313" key="12">
    <source>
        <dbReference type="Proteomes" id="UP000033423"/>
    </source>
</evidence>
<dbReference type="InterPro" id="IPR049119">
    <property type="entry name" value="FlgK_D2-like"/>
</dbReference>
<evidence type="ECO:0000259" key="7">
    <source>
        <dbReference type="Pfam" id="PF00460"/>
    </source>
</evidence>
<keyword evidence="12" id="KW-1185">Reference proteome</keyword>
<dbReference type="GO" id="GO:0009424">
    <property type="term" value="C:bacterial-type flagellum hook"/>
    <property type="evidence" value="ECO:0007669"/>
    <property type="project" value="InterPro"/>
</dbReference>
<comment type="similarity">
    <text evidence="3">Belongs to the flagella basal body rod proteins family.</text>
</comment>
<feature type="domain" description="Flagellar basal body rod protein N-terminal" evidence="7">
    <location>
        <begin position="8"/>
        <end position="36"/>
    </location>
</feature>
<keyword evidence="11" id="KW-0282">Flagellum</keyword>
<name>A0A0F3GJX4_9BACT</name>
<dbReference type="PANTHER" id="PTHR30033">
    <property type="entry name" value="FLAGELLAR HOOK-ASSOCIATED PROTEIN 1"/>
    <property type="match status" value="1"/>
</dbReference>
<dbReference type="EMBL" id="LACI01002393">
    <property type="protein sequence ID" value="KJU82230.1"/>
    <property type="molecule type" value="Genomic_DNA"/>
</dbReference>
<keyword evidence="5" id="KW-0964">Secreted</keyword>
<dbReference type="PANTHER" id="PTHR30033:SF1">
    <property type="entry name" value="FLAGELLAR HOOK-ASSOCIATED PROTEIN 1"/>
    <property type="match status" value="1"/>
</dbReference>
<comment type="subcellular location">
    <subcellularLocation>
        <location evidence="1">Bacterial flagellum</location>
    </subcellularLocation>
    <subcellularLocation>
        <location evidence="2">Secreted</location>
    </subcellularLocation>
</comment>
<dbReference type="NCBIfam" id="TIGR02492">
    <property type="entry name" value="flgK_ends"/>
    <property type="match status" value="1"/>
</dbReference>